<gene>
    <name evidence="2" type="ORF">PPROV_000484100</name>
</gene>
<dbReference type="Pfam" id="PF14249">
    <property type="entry name" value="Tocopherol_cycl"/>
    <property type="match status" value="1"/>
</dbReference>
<sequence length="449" mass="48884">MSSSTSSHTRRSVTQRLRRNKSRAVVAAAAAARDENNVRTPHSGYHYDNTPRRFFEGWYWRVTMPSHETSFALIYSREDPFDDGDNKDTFNSVGVQIMGPNDGYLAREARGADNTQSFWARRNELALGFVFGAQNRPPLGQLPRGALLSALDARRTSGFSATATRHEGVLDAMEWPNEPTCTVSSARWSFDTTPVLGWGGGAHDRQKATAGWLAALPVFEPHWQVLMAHGTSTGTFTWGDTTYEFEDAPTYAEKNWGGSFPRKWFWAQCNDWTSGASDDAAPASVTLAGATRASPLSAGGLEDVAILAVHVGGAYYEVSPMVGTVSWDVSPWGRWHASGSTSDGRVQITLDAECAQEAGVPLRAPTADGGLATFCRDTFHGDVRVVVKEDGVVVAELQSDSCALEVGGGPWWSTWRCETAMSEVTRTLLRLDGVDAVAEDLLKTVFPGY</sequence>
<dbReference type="EMBL" id="BNJQ01000012">
    <property type="protein sequence ID" value="GHP06094.1"/>
    <property type="molecule type" value="Genomic_DNA"/>
</dbReference>
<keyword evidence="3" id="KW-1185">Reference proteome</keyword>
<comment type="caution">
    <text evidence="2">The sequence shown here is derived from an EMBL/GenBank/DDBJ whole genome shotgun (WGS) entry which is preliminary data.</text>
</comment>
<dbReference type="InterPro" id="IPR025893">
    <property type="entry name" value="Tocopherol_cyclase"/>
</dbReference>
<dbReference type="OrthoDB" id="38968at2759"/>
<dbReference type="AlphaFoldDB" id="A0A830HG62"/>
<protein>
    <recommendedName>
        <fullName evidence="4">Tocopherol cyclase</fullName>
    </recommendedName>
</protein>
<reference evidence="2" key="1">
    <citation type="submission" date="2020-10" db="EMBL/GenBank/DDBJ databases">
        <title>Unveiling of a novel bifunctional photoreceptor, Dualchrome1, isolated from a cosmopolitan green alga.</title>
        <authorList>
            <person name="Suzuki S."/>
            <person name="Kawachi M."/>
        </authorList>
    </citation>
    <scope>NUCLEOTIDE SEQUENCE</scope>
    <source>
        <strain evidence="2">NIES 2893</strain>
    </source>
</reference>
<dbReference type="PANTHER" id="PTHR35309">
    <property type="match status" value="1"/>
</dbReference>
<evidence type="ECO:0000256" key="1">
    <source>
        <dbReference type="SAM" id="MobiDB-lite"/>
    </source>
</evidence>
<evidence type="ECO:0000313" key="3">
    <source>
        <dbReference type="Proteomes" id="UP000660262"/>
    </source>
</evidence>
<proteinExistence type="predicted"/>
<accession>A0A830HG62</accession>
<dbReference type="PANTHER" id="PTHR35309:SF4">
    <property type="entry name" value="TOCOPHEROL CYCLASE"/>
    <property type="match status" value="1"/>
</dbReference>
<feature type="region of interest" description="Disordered" evidence="1">
    <location>
        <begin position="1"/>
        <end position="23"/>
    </location>
</feature>
<name>A0A830HG62_9CHLO</name>
<dbReference type="Proteomes" id="UP000660262">
    <property type="component" value="Unassembled WGS sequence"/>
</dbReference>
<evidence type="ECO:0000313" key="2">
    <source>
        <dbReference type="EMBL" id="GHP06094.1"/>
    </source>
</evidence>
<dbReference type="GO" id="GO:0009976">
    <property type="term" value="F:tocopherol cyclase activity"/>
    <property type="evidence" value="ECO:0007669"/>
    <property type="project" value="InterPro"/>
</dbReference>
<organism evidence="2 3">
    <name type="scientific">Pycnococcus provasolii</name>
    <dbReference type="NCBI Taxonomy" id="41880"/>
    <lineage>
        <taxon>Eukaryota</taxon>
        <taxon>Viridiplantae</taxon>
        <taxon>Chlorophyta</taxon>
        <taxon>Pseudoscourfieldiophyceae</taxon>
        <taxon>Pseudoscourfieldiales</taxon>
        <taxon>Pycnococcaceae</taxon>
        <taxon>Pycnococcus</taxon>
    </lineage>
</organism>
<evidence type="ECO:0008006" key="4">
    <source>
        <dbReference type="Google" id="ProtNLM"/>
    </source>
</evidence>
<feature type="compositionally biased region" description="Basic residues" evidence="1">
    <location>
        <begin position="8"/>
        <end position="22"/>
    </location>
</feature>